<dbReference type="EMBL" id="JABEZW010226391">
    <property type="protein sequence ID" value="MBA0787734.1"/>
    <property type="molecule type" value="Genomic_DNA"/>
</dbReference>
<dbReference type="AlphaFoldDB" id="A0A7J9FS16"/>
<name>A0A7J9FS16_9ROSI</name>
<gene>
    <name evidence="1" type="ORF">Gotri_006712</name>
</gene>
<dbReference type="Proteomes" id="UP000593568">
    <property type="component" value="Unassembled WGS sequence"/>
</dbReference>
<accession>A0A7J9FS16</accession>
<organism evidence="1 2">
    <name type="scientific">Gossypium trilobum</name>
    <dbReference type="NCBI Taxonomy" id="34281"/>
    <lineage>
        <taxon>Eukaryota</taxon>
        <taxon>Viridiplantae</taxon>
        <taxon>Streptophyta</taxon>
        <taxon>Embryophyta</taxon>
        <taxon>Tracheophyta</taxon>
        <taxon>Spermatophyta</taxon>
        <taxon>Magnoliopsida</taxon>
        <taxon>eudicotyledons</taxon>
        <taxon>Gunneridae</taxon>
        <taxon>Pentapetalae</taxon>
        <taxon>rosids</taxon>
        <taxon>malvids</taxon>
        <taxon>Malvales</taxon>
        <taxon>Malvaceae</taxon>
        <taxon>Malvoideae</taxon>
        <taxon>Gossypium</taxon>
    </lineage>
</organism>
<protein>
    <submittedName>
        <fullName evidence="1">Uncharacterized protein</fullName>
    </submittedName>
</protein>
<keyword evidence="2" id="KW-1185">Reference proteome</keyword>
<proteinExistence type="predicted"/>
<sequence>MKSTIIFALWYFDCSSTSKR</sequence>
<comment type="caution">
    <text evidence="1">The sequence shown here is derived from an EMBL/GenBank/DDBJ whole genome shotgun (WGS) entry which is preliminary data.</text>
</comment>
<evidence type="ECO:0000313" key="1">
    <source>
        <dbReference type="EMBL" id="MBA0787734.1"/>
    </source>
</evidence>
<reference evidence="1 2" key="1">
    <citation type="journal article" date="2019" name="Genome Biol. Evol.">
        <title>Insights into the evolution of the New World diploid cottons (Gossypium, subgenus Houzingenia) based on genome sequencing.</title>
        <authorList>
            <person name="Grover C.E."/>
            <person name="Arick M.A. 2nd"/>
            <person name="Thrash A."/>
            <person name="Conover J.L."/>
            <person name="Sanders W.S."/>
            <person name="Peterson D.G."/>
            <person name="Frelichowski J.E."/>
            <person name="Scheffler J.A."/>
            <person name="Scheffler B.E."/>
            <person name="Wendel J.F."/>
        </authorList>
    </citation>
    <scope>NUCLEOTIDE SEQUENCE [LARGE SCALE GENOMIC DNA]</scope>
    <source>
        <strain evidence="1">8</strain>
        <tissue evidence="1">Leaf</tissue>
    </source>
</reference>
<evidence type="ECO:0000313" key="2">
    <source>
        <dbReference type="Proteomes" id="UP000593568"/>
    </source>
</evidence>